<gene>
    <name evidence="3" type="ORF">LG651_07690</name>
</gene>
<dbReference type="Proteomes" id="UP001139286">
    <property type="component" value="Unassembled WGS sequence"/>
</dbReference>
<dbReference type="EMBL" id="JAJAPX010000002">
    <property type="protein sequence ID" value="MCB4808133.1"/>
    <property type="molecule type" value="Genomic_DNA"/>
</dbReference>
<dbReference type="Pfam" id="PF13568">
    <property type="entry name" value="OMP_b-brl_2"/>
    <property type="match status" value="1"/>
</dbReference>
<feature type="chain" id="PRO_5040761449" evidence="1">
    <location>
        <begin position="22"/>
        <end position="214"/>
    </location>
</feature>
<organism evidence="3 4">
    <name type="scientific">Neotamlana sargassicola</name>
    <dbReference type="NCBI Taxonomy" id="2883125"/>
    <lineage>
        <taxon>Bacteria</taxon>
        <taxon>Pseudomonadati</taxon>
        <taxon>Bacteroidota</taxon>
        <taxon>Flavobacteriia</taxon>
        <taxon>Flavobacteriales</taxon>
        <taxon>Flavobacteriaceae</taxon>
        <taxon>Neotamlana</taxon>
    </lineage>
</organism>
<dbReference type="AlphaFoldDB" id="A0A9X1I631"/>
<keyword evidence="4" id="KW-1185">Reference proteome</keyword>
<feature type="domain" description="Outer membrane protein beta-barrel" evidence="2">
    <location>
        <begin position="22"/>
        <end position="194"/>
    </location>
</feature>
<dbReference type="InterPro" id="IPR025665">
    <property type="entry name" value="Beta-barrel_OMP_2"/>
</dbReference>
<proteinExistence type="predicted"/>
<name>A0A9X1I631_9FLAO</name>
<comment type="caution">
    <text evidence="3">The sequence shown here is derived from an EMBL/GenBank/DDBJ whole genome shotgun (WGS) entry which is preliminary data.</text>
</comment>
<sequence>MKKKALLLGVFVLLYCYNLNGQNSTIEFGITFGGNFSQFTPEHKVGGITYLDYKPKLGFFAGGYANVIIGNNFNMQPELMFASQGTNILVEDIQVYDSEGFLISDSDYESKINEFTIILPIVFQYLFNDVFYIEAGPQLGYIFNVKEKVKKSPFEYNATNNTFESNVFDLGLTLGFGYKIAENLAVNLRYFLGIIERNGTLKSSVLNCGVQFKL</sequence>
<evidence type="ECO:0000256" key="1">
    <source>
        <dbReference type="SAM" id="SignalP"/>
    </source>
</evidence>
<keyword evidence="1" id="KW-0732">Signal</keyword>
<evidence type="ECO:0000259" key="2">
    <source>
        <dbReference type="Pfam" id="PF13568"/>
    </source>
</evidence>
<dbReference type="RefSeq" id="WP_226695547.1">
    <property type="nucleotide sequence ID" value="NZ_JAJAPX010000002.1"/>
</dbReference>
<feature type="signal peptide" evidence="1">
    <location>
        <begin position="1"/>
        <end position="21"/>
    </location>
</feature>
<protein>
    <submittedName>
        <fullName evidence="3">PorT family protein</fullName>
    </submittedName>
</protein>
<evidence type="ECO:0000313" key="3">
    <source>
        <dbReference type="EMBL" id="MCB4808133.1"/>
    </source>
</evidence>
<accession>A0A9X1I631</accession>
<reference evidence="3" key="1">
    <citation type="submission" date="2021-10" db="EMBL/GenBank/DDBJ databases">
        <title>Tamlana sargassums sp. nov., and Tamlana laminarinivorans sp. nov., two new bacteria isolated from the brown alga.</title>
        <authorList>
            <person name="Li J."/>
        </authorList>
    </citation>
    <scope>NUCLEOTIDE SEQUENCE</scope>
    <source>
        <strain evidence="3">62-3</strain>
    </source>
</reference>
<evidence type="ECO:0000313" key="4">
    <source>
        <dbReference type="Proteomes" id="UP001139286"/>
    </source>
</evidence>